<dbReference type="EMBL" id="CP022295">
    <property type="protein sequence ID" value="QSR25756.1"/>
    <property type="molecule type" value="Genomic_DNA"/>
</dbReference>
<sequence length="519" mass="53327">MPRKKTPAGTHSPKCSPATVPWMIALPVRLLAMTARATSWTSATYDARPAARTGDSTLAMSPRWRADLVNCWGGPKVSARSRRDAGHMSRMHRHRRSRTPFAPRRLGPQRVVAGLFWPAFAGTAASAVCVVCAAPAGAPRSVPDRAPATAVPASTARAVSGGPGYDAPFVVDGSPARGDRTMVLLWRAYAGAVEGAPTDCHLPLSLLAAIGQVESGSLSGRTLDAAHRVVPAVLGPVLDGHGYAAVADTDHGDLDGNSRWDRAVGPMQFLPGSWARHGRDGDGDGRLDPQDIEDAAATAAAYLCGDGRDLADRGQLAAALLEYGNARSYVHLVLSWQANIDAQLGSTLVVTPLPPVPVGFPLPAATPARTRHPATRNPAVRHAAHAVVHVLADASSPAAAPAHPADAPGDVPWDVEPTTENPVDAPGACPVPAAEPPTAEPGAVPAGQPAEEPAEEPAEGPVDEPGGEATPEPSSCLPAGEPVEEPAEEPAEEVTEEPADGPAGEPADDPVPGSAPDAS</sequence>
<evidence type="ECO:0000313" key="4">
    <source>
        <dbReference type="Proteomes" id="UP000662818"/>
    </source>
</evidence>
<evidence type="ECO:0000313" key="3">
    <source>
        <dbReference type="EMBL" id="QSR25756.1"/>
    </source>
</evidence>
<dbReference type="PROSITE" id="PS00018">
    <property type="entry name" value="EF_HAND_1"/>
    <property type="match status" value="1"/>
</dbReference>
<dbReference type="PANTHER" id="PTHR30163:SF8">
    <property type="entry name" value="LYTIC MUREIN TRANSGLYCOSYLASE"/>
    <property type="match status" value="1"/>
</dbReference>
<dbReference type="Pfam" id="PF13406">
    <property type="entry name" value="SLT_2"/>
    <property type="match status" value="1"/>
</dbReference>
<feature type="domain" description="Transglycosylase SLT" evidence="2">
    <location>
        <begin position="259"/>
        <end position="306"/>
    </location>
</feature>
<feature type="compositionally biased region" description="Low complexity" evidence="1">
    <location>
        <begin position="395"/>
        <end position="408"/>
    </location>
</feature>
<feature type="compositionally biased region" description="Basic residues" evidence="1">
    <location>
        <begin position="89"/>
        <end position="98"/>
    </location>
</feature>
<dbReference type="InterPro" id="IPR023346">
    <property type="entry name" value="Lysozyme-like_dom_sf"/>
</dbReference>
<reference evidence="3 4" key="1">
    <citation type="submission" date="2017-06" db="EMBL/GenBank/DDBJ databases">
        <title>Complete Genome Sequence of the Soil Carbazole-Degrading Bacterium Nocardioides aromaticivorans IC177.</title>
        <authorList>
            <person name="Vejarano F."/>
            <person name="Suzuki-Minakuchi C."/>
            <person name="Ohtsubo Y."/>
            <person name="Tsuda M."/>
            <person name="Okada K."/>
            <person name="Nojiri H."/>
        </authorList>
    </citation>
    <scope>NUCLEOTIDE SEQUENCE [LARGE SCALE GENOMIC DNA]</scope>
    <source>
        <strain evidence="3 4">IC177</strain>
    </source>
</reference>
<dbReference type="InterPro" id="IPR031304">
    <property type="entry name" value="SLT_2"/>
</dbReference>
<keyword evidence="4" id="KW-1185">Reference proteome</keyword>
<dbReference type="Proteomes" id="UP000662818">
    <property type="component" value="Chromosome"/>
</dbReference>
<dbReference type="InterPro" id="IPR043426">
    <property type="entry name" value="MltB-like"/>
</dbReference>
<dbReference type="PANTHER" id="PTHR30163">
    <property type="entry name" value="MEMBRANE-BOUND LYTIC MUREIN TRANSGLYCOSYLASE B"/>
    <property type="match status" value="1"/>
</dbReference>
<feature type="compositionally biased region" description="Acidic residues" evidence="1">
    <location>
        <begin position="452"/>
        <end position="466"/>
    </location>
</feature>
<feature type="compositionally biased region" description="Acidic residues" evidence="1">
    <location>
        <begin position="482"/>
        <end position="499"/>
    </location>
</feature>
<dbReference type="InterPro" id="IPR018247">
    <property type="entry name" value="EF_Hand_1_Ca_BS"/>
</dbReference>
<evidence type="ECO:0000259" key="2">
    <source>
        <dbReference type="Pfam" id="PF13406"/>
    </source>
</evidence>
<proteinExistence type="predicted"/>
<feature type="region of interest" description="Disordered" evidence="1">
    <location>
        <begin position="395"/>
        <end position="519"/>
    </location>
</feature>
<dbReference type="SUPFAM" id="SSF53955">
    <property type="entry name" value="Lysozyme-like"/>
    <property type="match status" value="1"/>
</dbReference>
<dbReference type="Gene3D" id="1.10.530.10">
    <property type="match status" value="1"/>
</dbReference>
<organism evidence="3 4">
    <name type="scientific">Nocardioides aromaticivorans</name>
    <dbReference type="NCBI Taxonomy" id="200618"/>
    <lineage>
        <taxon>Bacteria</taxon>
        <taxon>Bacillati</taxon>
        <taxon>Actinomycetota</taxon>
        <taxon>Actinomycetes</taxon>
        <taxon>Propionibacteriales</taxon>
        <taxon>Nocardioidaceae</taxon>
        <taxon>Nocardioides</taxon>
    </lineage>
</organism>
<evidence type="ECO:0000256" key="1">
    <source>
        <dbReference type="SAM" id="MobiDB-lite"/>
    </source>
</evidence>
<accession>A0ABX7PIX1</accession>
<gene>
    <name evidence="3" type="ORF">CFH99_08990</name>
</gene>
<feature type="compositionally biased region" description="Low complexity" evidence="1">
    <location>
        <begin position="440"/>
        <end position="451"/>
    </location>
</feature>
<feature type="region of interest" description="Disordered" evidence="1">
    <location>
        <begin position="79"/>
        <end position="102"/>
    </location>
</feature>
<protein>
    <recommendedName>
        <fullName evidence="2">Transglycosylase SLT domain-containing protein</fullName>
    </recommendedName>
</protein>
<name>A0ABX7PIX1_9ACTN</name>